<feature type="transmembrane region" description="Helical" evidence="1">
    <location>
        <begin position="61"/>
        <end position="84"/>
    </location>
</feature>
<dbReference type="Proteomes" id="UP001152320">
    <property type="component" value="Chromosome 12"/>
</dbReference>
<dbReference type="EMBL" id="JAIZAY010000012">
    <property type="protein sequence ID" value="KAJ8032151.1"/>
    <property type="molecule type" value="Genomic_DNA"/>
</dbReference>
<evidence type="ECO:0000313" key="2">
    <source>
        <dbReference type="EMBL" id="KAJ8032151.1"/>
    </source>
</evidence>
<feature type="transmembrane region" description="Helical" evidence="1">
    <location>
        <begin position="121"/>
        <end position="149"/>
    </location>
</feature>
<keyword evidence="3" id="KW-1185">Reference proteome</keyword>
<feature type="transmembrane region" description="Helical" evidence="1">
    <location>
        <begin position="18"/>
        <end position="41"/>
    </location>
</feature>
<dbReference type="AlphaFoldDB" id="A0A9Q1BT88"/>
<keyword evidence="1" id="KW-0812">Transmembrane</keyword>
<keyword evidence="1" id="KW-0472">Membrane</keyword>
<reference evidence="2" key="1">
    <citation type="submission" date="2021-10" db="EMBL/GenBank/DDBJ databases">
        <title>Tropical sea cucumber genome reveals ecological adaptation and Cuvierian tubules defense mechanism.</title>
        <authorList>
            <person name="Chen T."/>
        </authorList>
    </citation>
    <scope>NUCLEOTIDE SEQUENCE</scope>
    <source>
        <strain evidence="2">Nanhai2018</strain>
        <tissue evidence="2">Muscle</tissue>
    </source>
</reference>
<accession>A0A9Q1BT88</accession>
<name>A0A9Q1BT88_HOLLE</name>
<proteinExistence type="predicted"/>
<organism evidence="2 3">
    <name type="scientific">Holothuria leucospilota</name>
    <name type="common">Black long sea cucumber</name>
    <name type="synonym">Mertensiothuria leucospilota</name>
    <dbReference type="NCBI Taxonomy" id="206669"/>
    <lineage>
        <taxon>Eukaryota</taxon>
        <taxon>Metazoa</taxon>
        <taxon>Echinodermata</taxon>
        <taxon>Eleutherozoa</taxon>
        <taxon>Echinozoa</taxon>
        <taxon>Holothuroidea</taxon>
        <taxon>Aspidochirotacea</taxon>
        <taxon>Aspidochirotida</taxon>
        <taxon>Holothuriidae</taxon>
        <taxon>Holothuria</taxon>
    </lineage>
</organism>
<keyword evidence="1" id="KW-1133">Transmembrane helix</keyword>
<feature type="transmembrane region" description="Helical" evidence="1">
    <location>
        <begin position="91"/>
        <end position="115"/>
    </location>
</feature>
<evidence type="ECO:0000313" key="3">
    <source>
        <dbReference type="Proteomes" id="UP001152320"/>
    </source>
</evidence>
<comment type="caution">
    <text evidence="2">The sequence shown here is derived from an EMBL/GenBank/DDBJ whole genome shotgun (WGS) entry which is preliminary data.</text>
</comment>
<sequence>MSEYDTESYCCCSLRDRCLIFAAQILGLFAFYDVGIFMELVKINSPESQMPSQALVDITDVVIVIFVICTVLVIFTACCIAGILKKRRWMLLVFLIAFGIYDGLQFVVVVLLVIFNPIQISTLWVMGVALFLSISVFYTWGWYSVLLLFRKMKVPASQRETAMSLIPSAKPYTDNVDTEEDGGDI</sequence>
<evidence type="ECO:0000256" key="1">
    <source>
        <dbReference type="SAM" id="Phobius"/>
    </source>
</evidence>
<gene>
    <name evidence="2" type="ORF">HOLleu_25593</name>
</gene>
<protein>
    <submittedName>
        <fullName evidence="2">Uncharacterized protein</fullName>
    </submittedName>
</protein>